<protein>
    <submittedName>
        <fullName evidence="2">Serine/threonine-protein kinase sid1-like</fullName>
    </submittedName>
</protein>
<reference evidence="2 3" key="1">
    <citation type="journal article" date="2015" name="Proc. Natl. Acad. Sci. U.S.A.">
        <title>The resurrection genome of Boea hygrometrica: A blueprint for survival of dehydration.</title>
        <authorList>
            <person name="Xiao L."/>
            <person name="Yang G."/>
            <person name="Zhang L."/>
            <person name="Yang X."/>
            <person name="Zhao S."/>
            <person name="Ji Z."/>
            <person name="Zhou Q."/>
            <person name="Hu M."/>
            <person name="Wang Y."/>
            <person name="Chen M."/>
            <person name="Xu Y."/>
            <person name="Jin H."/>
            <person name="Xiao X."/>
            <person name="Hu G."/>
            <person name="Bao F."/>
            <person name="Hu Y."/>
            <person name="Wan P."/>
            <person name="Li L."/>
            <person name="Deng X."/>
            <person name="Kuang T."/>
            <person name="Xiang C."/>
            <person name="Zhu J.K."/>
            <person name="Oliver M.J."/>
            <person name="He Y."/>
        </authorList>
    </citation>
    <scope>NUCLEOTIDE SEQUENCE [LARGE SCALE GENOMIC DNA]</scope>
    <source>
        <strain evidence="3">cv. XS01</strain>
    </source>
</reference>
<dbReference type="AlphaFoldDB" id="A0A2Z7A7V5"/>
<evidence type="ECO:0000313" key="2">
    <source>
        <dbReference type="EMBL" id="KZV17595.1"/>
    </source>
</evidence>
<feature type="compositionally biased region" description="Basic and acidic residues" evidence="1">
    <location>
        <begin position="10"/>
        <end position="23"/>
    </location>
</feature>
<keyword evidence="3" id="KW-1185">Reference proteome</keyword>
<evidence type="ECO:0000313" key="3">
    <source>
        <dbReference type="Proteomes" id="UP000250235"/>
    </source>
</evidence>
<proteinExistence type="predicted"/>
<dbReference type="EMBL" id="KV018127">
    <property type="protein sequence ID" value="KZV17595.1"/>
    <property type="molecule type" value="Genomic_DNA"/>
</dbReference>
<keyword evidence="2" id="KW-0808">Transferase</keyword>
<gene>
    <name evidence="2" type="ORF">F511_37161</name>
</gene>
<sequence length="82" mass="9767">MMKISSRAVANERREDRFERLEEATSSNKISSVQTRMMNKLDKFTTSYKIEHKQLNEERAEKREVKTVLCEPKCKHQKNAQH</sequence>
<keyword evidence="2" id="KW-0418">Kinase</keyword>
<accession>A0A2Z7A7V5</accession>
<name>A0A2Z7A7V5_9LAMI</name>
<organism evidence="2 3">
    <name type="scientific">Dorcoceras hygrometricum</name>
    <dbReference type="NCBI Taxonomy" id="472368"/>
    <lineage>
        <taxon>Eukaryota</taxon>
        <taxon>Viridiplantae</taxon>
        <taxon>Streptophyta</taxon>
        <taxon>Embryophyta</taxon>
        <taxon>Tracheophyta</taxon>
        <taxon>Spermatophyta</taxon>
        <taxon>Magnoliopsida</taxon>
        <taxon>eudicotyledons</taxon>
        <taxon>Gunneridae</taxon>
        <taxon>Pentapetalae</taxon>
        <taxon>asterids</taxon>
        <taxon>lamiids</taxon>
        <taxon>Lamiales</taxon>
        <taxon>Gesneriaceae</taxon>
        <taxon>Didymocarpoideae</taxon>
        <taxon>Trichosporeae</taxon>
        <taxon>Loxocarpinae</taxon>
        <taxon>Dorcoceras</taxon>
    </lineage>
</organism>
<dbReference type="Proteomes" id="UP000250235">
    <property type="component" value="Unassembled WGS sequence"/>
</dbReference>
<feature type="region of interest" description="Disordered" evidence="1">
    <location>
        <begin position="1"/>
        <end position="32"/>
    </location>
</feature>
<evidence type="ECO:0000256" key="1">
    <source>
        <dbReference type="SAM" id="MobiDB-lite"/>
    </source>
</evidence>
<dbReference type="GO" id="GO:0016301">
    <property type="term" value="F:kinase activity"/>
    <property type="evidence" value="ECO:0007669"/>
    <property type="project" value="UniProtKB-KW"/>
</dbReference>